<sequence length="585" mass="65933">MSHSYLSPEDLHDADTHDILLDNSRQQQHFLSPDHQQGRDENSDSTALTDIRTFMASISTRLDGFDNRLARVEQPPPGPPPPIHSSTAPDRQHQETVPASVTIHRPPRSRQDPPLRDMPPHLSRQTVTTTPRTTAITTPVVPRDVFRALPKEEKITFRRVCELMGKTTWEFLDTVDASQLTPDTVRRAAQGRPSHSPSRRTPSIRSQASVIDEEDDDDGYASTPVTNGQGLASVTRPDSGGEVLHSPITTQSSNIPHTPSRRRDSNSSHHHRPTNRHRHYRRPSRVRSVLRTNDHPEWEPAVVRAIAVALKGHTAIWHEGLSKIEAAELKTVESWEHAMRDAFPVNIMELRREARDRRWEPTKEKALQYYFDKLRALRQAFGDDQSERALVIDIKANLPSELLTLMRLSRENPTLHELRKELGEAEPHFRAMHKIQLSPASPPDTPTTPTTTLPPSVRKAVTPAMVRSASAPTTPVPSATPSTSRSTALGFTSLADTYDPKRVTPATNGRPRSYKRPDRDTIMTLDRPCRKCGQDHFNFEHDHLAPQVRTLVRDEDDYPEVEARSEDASHQQDAQHFGTSAMTLN</sequence>
<dbReference type="AlphaFoldDB" id="A0A177T864"/>
<feature type="region of interest" description="Disordered" evidence="1">
    <location>
        <begin position="467"/>
        <end position="519"/>
    </location>
</feature>
<accession>A0A177T864</accession>
<feature type="region of interest" description="Disordered" evidence="1">
    <location>
        <begin position="437"/>
        <end position="456"/>
    </location>
</feature>
<feature type="compositionally biased region" description="Polar residues" evidence="1">
    <location>
        <begin position="223"/>
        <end position="232"/>
    </location>
</feature>
<feature type="compositionally biased region" description="Polar residues" evidence="1">
    <location>
        <begin position="84"/>
        <end position="99"/>
    </location>
</feature>
<feature type="compositionally biased region" description="Basic and acidic residues" evidence="1">
    <location>
        <begin position="561"/>
        <end position="570"/>
    </location>
</feature>
<feature type="compositionally biased region" description="Basic and acidic residues" evidence="1">
    <location>
        <begin position="109"/>
        <end position="119"/>
    </location>
</feature>
<feature type="compositionally biased region" description="Pro residues" evidence="1">
    <location>
        <begin position="74"/>
        <end position="83"/>
    </location>
</feature>
<gene>
    <name evidence="2" type="ORF">A4X13_0g6511</name>
</gene>
<feature type="region of interest" description="Disordered" evidence="1">
    <location>
        <begin position="185"/>
        <end position="287"/>
    </location>
</feature>
<feature type="compositionally biased region" description="Low complexity" evidence="1">
    <location>
        <begin position="124"/>
        <end position="133"/>
    </location>
</feature>
<evidence type="ECO:0000256" key="1">
    <source>
        <dbReference type="SAM" id="MobiDB-lite"/>
    </source>
</evidence>
<feature type="compositionally biased region" description="Polar residues" evidence="1">
    <location>
        <begin position="247"/>
        <end position="257"/>
    </location>
</feature>
<organism evidence="2 3">
    <name type="scientific">Tilletia indica</name>
    <dbReference type="NCBI Taxonomy" id="43049"/>
    <lineage>
        <taxon>Eukaryota</taxon>
        <taxon>Fungi</taxon>
        <taxon>Dikarya</taxon>
        <taxon>Basidiomycota</taxon>
        <taxon>Ustilaginomycotina</taxon>
        <taxon>Exobasidiomycetes</taxon>
        <taxon>Tilletiales</taxon>
        <taxon>Tilletiaceae</taxon>
        <taxon>Tilletia</taxon>
    </lineage>
</organism>
<keyword evidence="3" id="KW-1185">Reference proteome</keyword>
<dbReference type="EMBL" id="LWDF02000631">
    <property type="protein sequence ID" value="KAE8244541.1"/>
    <property type="molecule type" value="Genomic_DNA"/>
</dbReference>
<feature type="region of interest" description="Disordered" evidence="1">
    <location>
        <begin position="558"/>
        <end position="585"/>
    </location>
</feature>
<feature type="compositionally biased region" description="Low complexity" evidence="1">
    <location>
        <begin position="468"/>
        <end position="488"/>
    </location>
</feature>
<feature type="compositionally biased region" description="Low complexity" evidence="1">
    <location>
        <begin position="192"/>
        <end position="206"/>
    </location>
</feature>
<name>A0A177T864_9BASI</name>
<protein>
    <submittedName>
        <fullName evidence="2">Uncharacterized protein</fullName>
    </submittedName>
</protein>
<comment type="caution">
    <text evidence="2">The sequence shown here is derived from an EMBL/GenBank/DDBJ whole genome shotgun (WGS) entry which is preliminary data.</text>
</comment>
<dbReference type="Proteomes" id="UP000077521">
    <property type="component" value="Unassembled WGS sequence"/>
</dbReference>
<feature type="compositionally biased region" description="Basic residues" evidence="1">
    <location>
        <begin position="268"/>
        <end position="285"/>
    </location>
</feature>
<evidence type="ECO:0000313" key="3">
    <source>
        <dbReference type="Proteomes" id="UP000077521"/>
    </source>
</evidence>
<evidence type="ECO:0000313" key="2">
    <source>
        <dbReference type="EMBL" id="KAE8244541.1"/>
    </source>
</evidence>
<feature type="compositionally biased region" description="Polar residues" evidence="1">
    <location>
        <begin position="571"/>
        <end position="585"/>
    </location>
</feature>
<feature type="region of interest" description="Disordered" evidence="1">
    <location>
        <begin position="69"/>
        <end position="133"/>
    </location>
</feature>
<reference evidence="2" key="1">
    <citation type="submission" date="2016-04" db="EMBL/GenBank/DDBJ databases">
        <authorList>
            <person name="Nguyen H.D."/>
            <person name="Samba Siva P."/>
            <person name="Cullis J."/>
            <person name="Levesque C.A."/>
            <person name="Hambleton S."/>
        </authorList>
    </citation>
    <scope>NUCLEOTIDE SEQUENCE</scope>
    <source>
        <strain evidence="2">DAOMC 236416</strain>
    </source>
</reference>
<reference evidence="2" key="2">
    <citation type="journal article" date="2019" name="IMA Fungus">
        <title>Genome sequencing and comparison of five Tilletia species to identify candidate genes for the detection of regulated species infecting wheat.</title>
        <authorList>
            <person name="Nguyen H.D.T."/>
            <person name="Sultana T."/>
            <person name="Kesanakurti P."/>
            <person name="Hambleton S."/>
        </authorList>
    </citation>
    <scope>NUCLEOTIDE SEQUENCE</scope>
    <source>
        <strain evidence="2">DAOMC 236416</strain>
    </source>
</reference>
<proteinExistence type="predicted"/>